<gene>
    <name evidence="2" type="ORF">ACLFYP115_02677</name>
</gene>
<reference evidence="2" key="1">
    <citation type="submission" date="2019-11" db="EMBL/GenBank/DDBJ databases">
        <authorList>
            <person name="Feng L."/>
        </authorList>
    </citation>
    <scope>NUCLEOTIDE SEQUENCE</scope>
    <source>
        <strain evidence="2">AcaccaeLFYP115</strain>
    </source>
</reference>
<organism evidence="2">
    <name type="scientific">Anaerostipes caccae</name>
    <dbReference type="NCBI Taxonomy" id="105841"/>
    <lineage>
        <taxon>Bacteria</taxon>
        <taxon>Bacillati</taxon>
        <taxon>Bacillota</taxon>
        <taxon>Clostridia</taxon>
        <taxon>Lachnospirales</taxon>
        <taxon>Lachnospiraceae</taxon>
        <taxon>Anaerostipes</taxon>
    </lineage>
</organism>
<evidence type="ECO:0000256" key="1">
    <source>
        <dbReference type="SAM" id="Phobius"/>
    </source>
</evidence>
<keyword evidence="1" id="KW-1133">Transmembrane helix</keyword>
<keyword evidence="1" id="KW-0472">Membrane</keyword>
<dbReference type="EMBL" id="CACRSQ010000007">
    <property type="protein sequence ID" value="VYT31988.1"/>
    <property type="molecule type" value="Genomic_DNA"/>
</dbReference>
<evidence type="ECO:0000313" key="2">
    <source>
        <dbReference type="EMBL" id="VYT31988.1"/>
    </source>
</evidence>
<name>A0A6N2VPE5_9FIRM</name>
<dbReference type="AlphaFoldDB" id="A0A6N2VPE5"/>
<proteinExistence type="predicted"/>
<feature type="transmembrane region" description="Helical" evidence="1">
    <location>
        <begin position="26"/>
        <end position="45"/>
    </location>
</feature>
<accession>A0A6N2VPE5</accession>
<protein>
    <submittedName>
        <fullName evidence="2">Uncharacterized protein</fullName>
    </submittedName>
</protein>
<sequence length="50" mass="5530">MIKLCACAAGVMWGLALPKKLHKAAAFTVTALFTATYLPEIMKFFKVNRL</sequence>
<keyword evidence="1" id="KW-0812">Transmembrane</keyword>